<keyword evidence="2" id="KW-1133">Transmembrane helix</keyword>
<keyword evidence="2" id="KW-0812">Transmembrane</keyword>
<evidence type="ECO:0000313" key="3">
    <source>
        <dbReference type="EMBL" id="MEJ8670304.1"/>
    </source>
</evidence>
<dbReference type="Proteomes" id="UP001376459">
    <property type="component" value="Unassembled WGS sequence"/>
</dbReference>
<dbReference type="InterPro" id="IPR021373">
    <property type="entry name" value="DUF2993"/>
</dbReference>
<sequence length="286" mass="31055">MRRSQQHGHDYEYNPDYDPDHGYGPDYAYEPYTPHEPMDPNEPHRPRRHRSRRRVTAMAVAALLTLTLLPVAADRFVAARIESRTAKAFQEGMDTPVEPEVHVRGFPVVTQAASGPLDHVDITAHDIPARGTTRPLPVSELRLRLNGLTKSDDDSEARARSAEATAFLSYADVSNALGLEISQGRRPGRVSAVVLLPLGEEITVTTTVAADSGNRIAFDDFAVSGGALPGVGSAVLDKVFERPIQLRNIPEGLHLRSVTPTADGLSARFSGHAVTFRPDGEAQGDV</sequence>
<gene>
    <name evidence="3" type="ORF">WKI71_23425</name>
</gene>
<keyword evidence="4" id="KW-1185">Reference proteome</keyword>
<dbReference type="Pfam" id="PF11209">
    <property type="entry name" value="LmeA"/>
    <property type="match status" value="1"/>
</dbReference>
<accession>A0ABU8UN07</accession>
<feature type="region of interest" description="Disordered" evidence="1">
    <location>
        <begin position="1"/>
        <end position="53"/>
    </location>
</feature>
<comment type="caution">
    <text evidence="3">The sequence shown here is derived from an EMBL/GenBank/DDBJ whole genome shotgun (WGS) entry which is preliminary data.</text>
</comment>
<evidence type="ECO:0000256" key="1">
    <source>
        <dbReference type="SAM" id="MobiDB-lite"/>
    </source>
</evidence>
<feature type="compositionally biased region" description="Basic and acidic residues" evidence="1">
    <location>
        <begin position="7"/>
        <end position="23"/>
    </location>
</feature>
<proteinExistence type="predicted"/>
<dbReference type="EMBL" id="JBBKAK010000001">
    <property type="protein sequence ID" value="MEJ8670304.1"/>
    <property type="molecule type" value="Genomic_DNA"/>
</dbReference>
<evidence type="ECO:0000313" key="4">
    <source>
        <dbReference type="Proteomes" id="UP001376459"/>
    </source>
</evidence>
<reference evidence="3 4" key="1">
    <citation type="submission" date="2024-03" db="EMBL/GenBank/DDBJ databases">
        <title>Novel Streptomyces species of biotechnological and ecological value are a feature of Machair soil.</title>
        <authorList>
            <person name="Prole J.R."/>
            <person name="Goodfellow M."/>
            <person name="Allenby N."/>
            <person name="Ward A.C."/>
        </authorList>
    </citation>
    <scope>NUCLEOTIDE SEQUENCE [LARGE SCALE GENOMIC DNA]</scope>
    <source>
        <strain evidence="3 4">MS1.AVA.1</strain>
    </source>
</reference>
<name>A0ABU8UN07_9ACTN</name>
<protein>
    <submittedName>
        <fullName evidence="3">DUF2993 domain-containing protein</fullName>
    </submittedName>
</protein>
<feature type="transmembrane region" description="Helical" evidence="2">
    <location>
        <begin position="55"/>
        <end position="73"/>
    </location>
</feature>
<evidence type="ECO:0000256" key="2">
    <source>
        <dbReference type="SAM" id="Phobius"/>
    </source>
</evidence>
<keyword evidence="2" id="KW-0472">Membrane</keyword>
<organism evidence="3 4">
    <name type="scientific">Streptomyces machairae</name>
    <dbReference type="NCBI Taxonomy" id="3134109"/>
    <lineage>
        <taxon>Bacteria</taxon>
        <taxon>Bacillati</taxon>
        <taxon>Actinomycetota</taxon>
        <taxon>Actinomycetes</taxon>
        <taxon>Kitasatosporales</taxon>
        <taxon>Streptomycetaceae</taxon>
        <taxon>Streptomyces</taxon>
    </lineage>
</organism>